<reference evidence="21 22" key="1">
    <citation type="submission" date="2017-09" db="EMBL/GenBank/DDBJ databases">
        <authorList>
            <person name="Ehlers B."/>
            <person name="Leendertz F.H."/>
        </authorList>
    </citation>
    <scope>NUCLEOTIDE SEQUENCE [LARGE SCALE GENOMIC DNA]</scope>
    <source>
        <strain evidence="21 22">DSM 18289</strain>
    </source>
</reference>
<dbReference type="PANTHER" id="PTHR30040">
    <property type="entry name" value="THIAMINE BIOSYNTHESIS LIPOPROTEIN APBE"/>
    <property type="match status" value="1"/>
</dbReference>
<evidence type="ECO:0000256" key="18">
    <source>
        <dbReference type="PIRNR" id="PIRNR006268"/>
    </source>
</evidence>
<dbReference type="InterPro" id="IPR003374">
    <property type="entry name" value="ApbE-like_sf"/>
</dbReference>
<keyword evidence="8 18" id="KW-0479">Metal-binding</keyword>
<keyword evidence="5 20" id="KW-0997">Cell inner membrane</keyword>
<feature type="binding site" evidence="19">
    <location>
        <position position="297"/>
    </location>
    <ligand>
        <name>Mg(2+)</name>
        <dbReference type="ChEBI" id="CHEBI:18420"/>
    </ligand>
</feature>
<protein>
    <recommendedName>
        <fullName evidence="3 18">FAD:protein FMN transferase</fullName>
        <ecNumber evidence="2 18">2.7.1.180</ecNumber>
    </recommendedName>
    <alternativeName>
        <fullName evidence="15 18">Flavin transferase</fullName>
    </alternativeName>
</protein>
<keyword evidence="9 20" id="KW-0732">Signal</keyword>
<sequence>MVRYLTMFLMLATGSLLTGCDLIAPKTEQYLLRGQVMGTTYMVKALDARGKVDKERLYNDIKSSLDEATNIFSNWEKESELSRFNASPSTRWQDISDPFSEVMVEAMRIHHLSDGRFDVTLAPLIDLWGFGPNDDERLPGDLEVNEALKQVGQDELLEFRSQNGMQSASLRKRKGTVTINLSAIAKGYGADLIARKLESHGIENFLIEIGGDLLARGMNERGESWRVGIEKPNIEGGSVQLVVSVKDMGMATSGDYRNFVMKGGKRLSHILDPRTGRPVDHNLTSVTVLADSGMRADGLATALLVLGEKEGLAVAERENIAAYFITRNEDGYQTSSSGAFDRLMAQK</sequence>
<dbReference type="OrthoDB" id="9778595at2"/>
<keyword evidence="12" id="KW-0472">Membrane</keyword>
<comment type="cofactor">
    <cofactor evidence="19">
        <name>Mg(2+)</name>
        <dbReference type="ChEBI" id="CHEBI:18420"/>
    </cofactor>
    <cofactor evidence="19">
        <name>Mn(2+)</name>
        <dbReference type="ChEBI" id="CHEBI:29035"/>
    </cofactor>
    <text evidence="19">Magnesium. Can also use manganese.</text>
</comment>
<dbReference type="PANTHER" id="PTHR30040:SF2">
    <property type="entry name" value="FAD:PROTEIN FMN TRANSFERASE"/>
    <property type="match status" value="1"/>
</dbReference>
<dbReference type="GO" id="GO:0016740">
    <property type="term" value="F:transferase activity"/>
    <property type="evidence" value="ECO:0007669"/>
    <property type="project" value="UniProtKB-UniRule"/>
</dbReference>
<keyword evidence="10 18" id="KW-0274">FAD</keyword>
<evidence type="ECO:0000256" key="14">
    <source>
        <dbReference type="ARBA" id="ARBA00023288"/>
    </source>
</evidence>
<organism evidence="21 22">
    <name type="scientific">Cohaesibacter gelatinilyticus</name>
    <dbReference type="NCBI Taxonomy" id="372072"/>
    <lineage>
        <taxon>Bacteria</taxon>
        <taxon>Pseudomonadati</taxon>
        <taxon>Pseudomonadota</taxon>
        <taxon>Alphaproteobacteria</taxon>
        <taxon>Hyphomicrobiales</taxon>
        <taxon>Cohaesibacteraceae</taxon>
    </lineage>
</organism>
<evidence type="ECO:0000256" key="4">
    <source>
        <dbReference type="ARBA" id="ARBA00022475"/>
    </source>
</evidence>
<dbReference type="PIRSF" id="PIRSF006268">
    <property type="entry name" value="ApbE"/>
    <property type="match status" value="1"/>
</dbReference>
<keyword evidence="7 18" id="KW-0808">Transferase</keyword>
<accession>A0A285NAN8</accession>
<evidence type="ECO:0000256" key="2">
    <source>
        <dbReference type="ARBA" id="ARBA00011955"/>
    </source>
</evidence>
<evidence type="ECO:0000256" key="15">
    <source>
        <dbReference type="ARBA" id="ARBA00031306"/>
    </source>
</evidence>
<evidence type="ECO:0000256" key="17">
    <source>
        <dbReference type="ARBA" id="ARBA00060485"/>
    </source>
</evidence>
<dbReference type="AlphaFoldDB" id="A0A285NAN8"/>
<dbReference type="FunFam" id="3.10.520.10:FF:000001">
    <property type="entry name" value="FAD:protein FMN transferase"/>
    <property type="match status" value="1"/>
</dbReference>
<evidence type="ECO:0000256" key="8">
    <source>
        <dbReference type="ARBA" id="ARBA00022723"/>
    </source>
</evidence>
<comment type="subcellular location">
    <subcellularLocation>
        <location evidence="17 20">Cell inner membrane</location>
        <topology evidence="17 20">Lipid-anchor</topology>
        <orientation evidence="17 20">Periplasmic side</orientation>
    </subcellularLocation>
</comment>
<feature type="binding site" evidence="19">
    <location>
        <position position="183"/>
    </location>
    <ligand>
        <name>Mg(2+)</name>
        <dbReference type="ChEBI" id="CHEBI:18420"/>
    </ligand>
</feature>
<feature type="chain" id="PRO_5011828980" description="FAD:protein FMN transferase" evidence="20">
    <location>
        <begin position="19"/>
        <end position="347"/>
    </location>
</feature>
<evidence type="ECO:0000313" key="21">
    <source>
        <dbReference type="EMBL" id="SNZ06500.1"/>
    </source>
</evidence>
<keyword evidence="14 20" id="KW-0449">Lipoprotein</keyword>
<evidence type="ECO:0000256" key="1">
    <source>
        <dbReference type="ARBA" id="ARBA00008282"/>
    </source>
</evidence>
<feature type="signal peptide" evidence="20">
    <location>
        <begin position="1"/>
        <end position="18"/>
    </location>
</feature>
<comment type="function">
    <text evidence="20">Flavin transferase that catalyzes the transfer of the FMN moiety of FAD and its covalent binding to the hydroxyl group of a threonine residue in a target flavoprotein.</text>
</comment>
<evidence type="ECO:0000313" key="22">
    <source>
        <dbReference type="Proteomes" id="UP000219439"/>
    </source>
</evidence>
<dbReference type="RefSeq" id="WP_141401161.1">
    <property type="nucleotide sequence ID" value="NZ_OBEL01000001.1"/>
</dbReference>
<evidence type="ECO:0000256" key="7">
    <source>
        <dbReference type="ARBA" id="ARBA00022679"/>
    </source>
</evidence>
<evidence type="ECO:0000256" key="9">
    <source>
        <dbReference type="ARBA" id="ARBA00022729"/>
    </source>
</evidence>
<name>A0A285NAN8_9HYPH</name>
<evidence type="ECO:0000256" key="5">
    <source>
        <dbReference type="ARBA" id="ARBA00022519"/>
    </source>
</evidence>
<feature type="binding site" evidence="19">
    <location>
        <position position="301"/>
    </location>
    <ligand>
        <name>Mg(2+)</name>
        <dbReference type="ChEBI" id="CHEBI:18420"/>
    </ligand>
</feature>
<dbReference type="InterPro" id="IPR024932">
    <property type="entry name" value="ApbE"/>
</dbReference>
<evidence type="ECO:0000256" key="6">
    <source>
        <dbReference type="ARBA" id="ARBA00022630"/>
    </source>
</evidence>
<evidence type="ECO:0000256" key="3">
    <source>
        <dbReference type="ARBA" id="ARBA00016337"/>
    </source>
</evidence>
<proteinExistence type="inferred from homology"/>
<dbReference type="GO" id="GO:0005886">
    <property type="term" value="C:plasma membrane"/>
    <property type="evidence" value="ECO:0007669"/>
    <property type="project" value="UniProtKB-SubCell"/>
</dbReference>
<evidence type="ECO:0000256" key="16">
    <source>
        <dbReference type="ARBA" id="ARBA00048540"/>
    </source>
</evidence>
<gene>
    <name evidence="21" type="ORF">SAMN06265368_0441</name>
</gene>
<evidence type="ECO:0000256" key="12">
    <source>
        <dbReference type="ARBA" id="ARBA00023136"/>
    </source>
</evidence>
<evidence type="ECO:0000256" key="11">
    <source>
        <dbReference type="ARBA" id="ARBA00022842"/>
    </source>
</evidence>
<dbReference type="GO" id="GO:0046872">
    <property type="term" value="F:metal ion binding"/>
    <property type="evidence" value="ECO:0007669"/>
    <property type="project" value="UniProtKB-UniRule"/>
</dbReference>
<keyword evidence="4" id="KW-1003">Cell membrane</keyword>
<dbReference type="Proteomes" id="UP000219439">
    <property type="component" value="Unassembled WGS sequence"/>
</dbReference>
<dbReference type="Gene3D" id="3.10.520.10">
    <property type="entry name" value="ApbE-like domains"/>
    <property type="match status" value="1"/>
</dbReference>
<dbReference type="PROSITE" id="PS51257">
    <property type="entry name" value="PROKAR_LIPOPROTEIN"/>
    <property type="match status" value="1"/>
</dbReference>
<keyword evidence="22" id="KW-1185">Reference proteome</keyword>
<evidence type="ECO:0000256" key="13">
    <source>
        <dbReference type="ARBA" id="ARBA00023139"/>
    </source>
</evidence>
<evidence type="ECO:0000256" key="10">
    <source>
        <dbReference type="ARBA" id="ARBA00022827"/>
    </source>
</evidence>
<keyword evidence="6 18" id="KW-0285">Flavoprotein</keyword>
<dbReference type="EC" id="2.7.1.180" evidence="2 18"/>
<dbReference type="SUPFAM" id="SSF143631">
    <property type="entry name" value="ApbE-like"/>
    <property type="match status" value="1"/>
</dbReference>
<keyword evidence="13" id="KW-0564">Palmitate</keyword>
<evidence type="ECO:0000256" key="20">
    <source>
        <dbReference type="RuleBase" id="RU363002"/>
    </source>
</evidence>
<evidence type="ECO:0000256" key="19">
    <source>
        <dbReference type="PIRSR" id="PIRSR006268-2"/>
    </source>
</evidence>
<keyword evidence="11 18" id="KW-0460">Magnesium</keyword>
<comment type="catalytic activity">
    <reaction evidence="16 18 20">
        <text>L-threonyl-[protein] + FAD = FMN-L-threonyl-[protein] + AMP + H(+)</text>
        <dbReference type="Rhea" id="RHEA:36847"/>
        <dbReference type="Rhea" id="RHEA-COMP:11060"/>
        <dbReference type="Rhea" id="RHEA-COMP:11061"/>
        <dbReference type="ChEBI" id="CHEBI:15378"/>
        <dbReference type="ChEBI" id="CHEBI:30013"/>
        <dbReference type="ChEBI" id="CHEBI:57692"/>
        <dbReference type="ChEBI" id="CHEBI:74257"/>
        <dbReference type="ChEBI" id="CHEBI:456215"/>
        <dbReference type="EC" id="2.7.1.180"/>
    </reaction>
</comment>
<dbReference type="EMBL" id="OBEL01000001">
    <property type="protein sequence ID" value="SNZ06500.1"/>
    <property type="molecule type" value="Genomic_DNA"/>
</dbReference>
<dbReference type="Pfam" id="PF02424">
    <property type="entry name" value="ApbE"/>
    <property type="match status" value="1"/>
</dbReference>
<comment type="similarity">
    <text evidence="1 18 20">Belongs to the ApbE family.</text>
</comment>